<dbReference type="PANTHER" id="PTHR42959:SF1">
    <property type="entry name" value="CARBAMOYLTRANSFERASE HYPF"/>
    <property type="match status" value="1"/>
</dbReference>
<dbReference type="InterPro" id="IPR011125">
    <property type="entry name" value="Znf_HypF"/>
</dbReference>
<keyword evidence="13" id="KW-1185">Reference proteome</keyword>
<reference evidence="12 13" key="1">
    <citation type="submission" date="2019-06" db="EMBL/GenBank/DDBJ databases">
        <title>Genome sequence of Litorilinea aerophila BAA-2444.</title>
        <authorList>
            <person name="Maclea K.S."/>
            <person name="Maurais E.G."/>
            <person name="Iannazzi L.C."/>
        </authorList>
    </citation>
    <scope>NUCLEOTIDE SEQUENCE [LARGE SCALE GENOMIC DNA]</scope>
    <source>
        <strain evidence="12 13">ATCC BAA-2444</strain>
    </source>
</reference>
<dbReference type="InterPro" id="IPR001792">
    <property type="entry name" value="Acylphosphatase-like_dom"/>
</dbReference>
<evidence type="ECO:0000256" key="6">
    <source>
        <dbReference type="ARBA" id="ARBA00022833"/>
    </source>
</evidence>
<dbReference type="PROSITE" id="PS51160">
    <property type="entry name" value="ACYLPHOSPHATASE_3"/>
    <property type="match status" value="1"/>
</dbReference>
<dbReference type="Gene3D" id="3.30.420.40">
    <property type="match status" value="1"/>
</dbReference>
<dbReference type="InterPro" id="IPR036046">
    <property type="entry name" value="Acylphosphatase-like_dom_sf"/>
</dbReference>
<evidence type="ECO:0000313" key="13">
    <source>
        <dbReference type="Proteomes" id="UP000317371"/>
    </source>
</evidence>
<proteinExistence type="inferred from homology"/>
<gene>
    <name evidence="12" type="primary">hypF</name>
    <name evidence="12" type="ORF">FKZ61_00960</name>
</gene>
<dbReference type="Pfam" id="PF07503">
    <property type="entry name" value="zf-HYPF"/>
    <property type="match status" value="2"/>
</dbReference>
<feature type="active site" evidence="9">
    <location>
        <position position="38"/>
    </location>
</feature>
<evidence type="ECO:0000256" key="8">
    <source>
        <dbReference type="PIRNR" id="PIRNR006256"/>
    </source>
</evidence>
<dbReference type="PIRSF" id="PIRSF006256">
    <property type="entry name" value="CMPcnvr_hdrg_mat"/>
    <property type="match status" value="1"/>
</dbReference>
<dbReference type="SUPFAM" id="SSF54975">
    <property type="entry name" value="Acylphosphatase/BLUF domain-like"/>
    <property type="match status" value="1"/>
</dbReference>
<comment type="similarity">
    <text evidence="2 8">Belongs to the carbamoyltransferase HypF family.</text>
</comment>
<feature type="active site" evidence="9">
    <location>
        <position position="20"/>
    </location>
</feature>
<feature type="domain" description="YrdC-like" evidence="11">
    <location>
        <begin position="231"/>
        <end position="416"/>
    </location>
</feature>
<dbReference type="NCBIfam" id="TIGR00143">
    <property type="entry name" value="hypF"/>
    <property type="match status" value="1"/>
</dbReference>
<evidence type="ECO:0000256" key="1">
    <source>
        <dbReference type="ARBA" id="ARBA00004711"/>
    </source>
</evidence>
<keyword evidence="9" id="KW-0378">Hydrolase</keyword>
<keyword evidence="4" id="KW-0479">Metal-binding</keyword>
<comment type="catalytic activity">
    <reaction evidence="9">
        <text>an acyl phosphate + H2O = a carboxylate + phosphate + H(+)</text>
        <dbReference type="Rhea" id="RHEA:14965"/>
        <dbReference type="ChEBI" id="CHEBI:15377"/>
        <dbReference type="ChEBI" id="CHEBI:15378"/>
        <dbReference type="ChEBI" id="CHEBI:29067"/>
        <dbReference type="ChEBI" id="CHEBI:43474"/>
        <dbReference type="ChEBI" id="CHEBI:59918"/>
        <dbReference type="EC" id="3.6.1.7"/>
    </reaction>
</comment>
<evidence type="ECO:0000259" key="10">
    <source>
        <dbReference type="PROSITE" id="PS51160"/>
    </source>
</evidence>
<dbReference type="Pfam" id="PF01300">
    <property type="entry name" value="Sua5_yciO_yrdC"/>
    <property type="match status" value="1"/>
</dbReference>
<accession>A0A540VMJ6</accession>
<evidence type="ECO:0000256" key="9">
    <source>
        <dbReference type="PROSITE-ProRule" id="PRU00520"/>
    </source>
</evidence>
<dbReference type="EC" id="6.2.-.-" evidence="8"/>
<keyword evidence="5" id="KW-0863">Zinc-finger</keyword>
<dbReference type="InterPro" id="IPR051060">
    <property type="entry name" value="Carbamoyltrans_HypF-like"/>
</dbReference>
<dbReference type="GO" id="GO:0016874">
    <property type="term" value="F:ligase activity"/>
    <property type="evidence" value="ECO:0007669"/>
    <property type="project" value="UniProtKB-UniRule"/>
</dbReference>
<dbReference type="GO" id="GO:0051604">
    <property type="term" value="P:protein maturation"/>
    <property type="evidence" value="ECO:0007669"/>
    <property type="project" value="TreeGrafter"/>
</dbReference>
<protein>
    <recommendedName>
        <fullName evidence="8">Carbamoyltransferase</fullName>
        <ecNumber evidence="8">6.2.-.-</ecNumber>
    </recommendedName>
</protein>
<dbReference type="Pfam" id="PF22521">
    <property type="entry name" value="HypF_C_2"/>
    <property type="match status" value="1"/>
</dbReference>
<dbReference type="InterPro" id="IPR041440">
    <property type="entry name" value="HypF_C"/>
</dbReference>
<evidence type="ECO:0000256" key="5">
    <source>
        <dbReference type="ARBA" id="ARBA00022771"/>
    </source>
</evidence>
<comment type="catalytic activity">
    <reaction evidence="7">
        <text>C-terminal L-cysteinyl-[HypE protein] + carbamoyl phosphate + ATP + H2O = C-terminal S-carboxamide-L-cysteinyl-[HypE protein] + AMP + phosphate + diphosphate + H(+)</text>
        <dbReference type="Rhea" id="RHEA:55636"/>
        <dbReference type="Rhea" id="RHEA-COMP:14247"/>
        <dbReference type="Rhea" id="RHEA-COMP:14392"/>
        <dbReference type="ChEBI" id="CHEBI:15377"/>
        <dbReference type="ChEBI" id="CHEBI:15378"/>
        <dbReference type="ChEBI" id="CHEBI:30616"/>
        <dbReference type="ChEBI" id="CHEBI:33019"/>
        <dbReference type="ChEBI" id="CHEBI:43474"/>
        <dbReference type="ChEBI" id="CHEBI:58228"/>
        <dbReference type="ChEBI" id="CHEBI:76913"/>
        <dbReference type="ChEBI" id="CHEBI:139126"/>
        <dbReference type="ChEBI" id="CHEBI:456215"/>
    </reaction>
</comment>
<comment type="caution">
    <text evidence="12">The sequence shown here is derived from an EMBL/GenBank/DDBJ whole genome shotgun (WGS) entry which is preliminary data.</text>
</comment>
<dbReference type="Gene3D" id="3.90.870.50">
    <property type="match status" value="1"/>
</dbReference>
<dbReference type="Proteomes" id="UP000317371">
    <property type="component" value="Unassembled WGS sequence"/>
</dbReference>
<sequence>MTEQRLRVEIHGAVQGVGFRPYVYRLAVAMGLRGWVINDTQGVFIEVEGNRSTLEDFLARLSADKPPRARIDSLDAVWLAPVGYGDFEIRHSQEQGVKTVLVLPDIATCADCLAEVADPADRRYRYPFTNCTNCGPRFTIIQALPYDRPHTTMAHFAMCPQCRAEYENPLDRRFHAQPIACPACGPQLALYGASAGAVFGDVSGGRPGTTARESGRWPRSAGGWHLMAEGEGALRSAADALKAGAIVAVKGLGGFHLMVDAGNPQAVARLRERKPRRDKPFALMARDLDQARTLCRVSPQAAEALTGPEAPILLLPRRAGAPVADNVAPGSPNLGVMLPYTPLHHLLLQELDFPVVATSGNLTDEPICTDEWEAMERLGHVAGCFLIHDRPIARHVDDSVAWILDGEVRLLRRARGYAPLPVRMARPLPTLLGVGAHLKNTVALSVGEQVFISQHIGDLETAEALAAFERVIADFLRLYEARPVAIAHDLHPDYLSTRWAQQQLEQSGPGAGLTLIPVQHHHAHLAACLAENQAEGPALGVTWDGTGYGPDGTVWGGEFLLGDATGFTRVAHLRPFRLPGGEAAIQEPRRVALALLWELDGERALLREDLVPVQALSPTERRVLAQMLDRGIHAPWTTSAGRLFDGVAALLGLHPRVTFEGQAAMALEFVADPDVRDAYPVALVAQPCGDPSANHAPWAGVWDWGPLVEALLDDLARGTEVGVMAARFHNAAAAAILAIAQAVGEPRVALTGGCFQNRLLTERAVVQLRQAGFQVLLHRQVPPNDGGISLGQVAVAAARWAGGG</sequence>
<keyword evidence="6" id="KW-0862">Zinc</keyword>
<dbReference type="PROSITE" id="PS51163">
    <property type="entry name" value="YRDC"/>
    <property type="match status" value="1"/>
</dbReference>
<evidence type="ECO:0000256" key="3">
    <source>
        <dbReference type="ARBA" id="ARBA00022598"/>
    </source>
</evidence>
<dbReference type="InParanoid" id="A0A540VMJ6"/>
<dbReference type="Gene3D" id="3.30.420.360">
    <property type="match status" value="1"/>
</dbReference>
<evidence type="ECO:0000259" key="11">
    <source>
        <dbReference type="PROSITE" id="PS51163"/>
    </source>
</evidence>
<evidence type="ECO:0000256" key="7">
    <source>
        <dbReference type="ARBA" id="ARBA00048220"/>
    </source>
</evidence>
<dbReference type="PANTHER" id="PTHR42959">
    <property type="entry name" value="CARBAMOYLTRANSFERASE"/>
    <property type="match status" value="1"/>
</dbReference>
<name>A0A540VMJ6_9CHLR</name>
<dbReference type="Pfam" id="PF17788">
    <property type="entry name" value="HypF_C"/>
    <property type="match status" value="1"/>
</dbReference>
<dbReference type="UniPathway" id="UPA00335"/>
<dbReference type="OrthoDB" id="9808093at2"/>
<dbReference type="RefSeq" id="WP_141608193.1">
    <property type="nucleotide sequence ID" value="NZ_VIGC02000001.1"/>
</dbReference>
<dbReference type="SUPFAM" id="SSF55821">
    <property type="entry name" value="YrdC/RibB"/>
    <property type="match status" value="1"/>
</dbReference>
<dbReference type="InterPro" id="IPR017945">
    <property type="entry name" value="DHBP_synth_RibB-like_a/b_dom"/>
</dbReference>
<dbReference type="InterPro" id="IPR055128">
    <property type="entry name" value="HypF_C_2"/>
</dbReference>
<dbReference type="AlphaFoldDB" id="A0A540VMJ6"/>
<organism evidence="12 13">
    <name type="scientific">Litorilinea aerophila</name>
    <dbReference type="NCBI Taxonomy" id="1204385"/>
    <lineage>
        <taxon>Bacteria</taxon>
        <taxon>Bacillati</taxon>
        <taxon>Chloroflexota</taxon>
        <taxon>Caldilineae</taxon>
        <taxon>Caldilineales</taxon>
        <taxon>Caldilineaceae</taxon>
        <taxon>Litorilinea</taxon>
    </lineage>
</organism>
<dbReference type="GO" id="GO:0008270">
    <property type="term" value="F:zinc ion binding"/>
    <property type="evidence" value="ECO:0007669"/>
    <property type="project" value="UniProtKB-KW"/>
</dbReference>
<dbReference type="Gene3D" id="3.30.110.120">
    <property type="match status" value="1"/>
</dbReference>
<dbReference type="InterPro" id="IPR006070">
    <property type="entry name" value="Sua5-like_dom"/>
</dbReference>
<feature type="domain" description="Acylphosphatase-like" evidence="10">
    <location>
        <begin position="5"/>
        <end position="91"/>
    </location>
</feature>
<evidence type="ECO:0000256" key="4">
    <source>
        <dbReference type="ARBA" id="ARBA00022723"/>
    </source>
</evidence>
<dbReference type="PROSITE" id="PS00150">
    <property type="entry name" value="ACYLPHOSPHATASE_1"/>
    <property type="match status" value="1"/>
</dbReference>
<evidence type="ECO:0000313" key="12">
    <source>
        <dbReference type="EMBL" id="TQE97980.1"/>
    </source>
</evidence>
<evidence type="ECO:0000256" key="2">
    <source>
        <dbReference type="ARBA" id="ARBA00008097"/>
    </source>
</evidence>
<dbReference type="EMBL" id="VIGC01000001">
    <property type="protein sequence ID" value="TQE97980.1"/>
    <property type="molecule type" value="Genomic_DNA"/>
</dbReference>
<keyword evidence="3" id="KW-0436">Ligase</keyword>
<dbReference type="GO" id="GO:0003725">
    <property type="term" value="F:double-stranded RNA binding"/>
    <property type="evidence" value="ECO:0007669"/>
    <property type="project" value="InterPro"/>
</dbReference>
<dbReference type="Pfam" id="PF00708">
    <property type="entry name" value="Acylphosphatase"/>
    <property type="match status" value="1"/>
</dbReference>
<comment type="pathway">
    <text evidence="1">Protein modification; [NiFe] hydrogenase maturation.</text>
</comment>
<keyword evidence="12" id="KW-0808">Transferase</keyword>
<dbReference type="GO" id="GO:0016743">
    <property type="term" value="F:carboxyl- or carbamoyltransferase activity"/>
    <property type="evidence" value="ECO:0007669"/>
    <property type="project" value="UniProtKB-UniRule"/>
</dbReference>
<dbReference type="GO" id="GO:0003998">
    <property type="term" value="F:acylphosphatase activity"/>
    <property type="evidence" value="ECO:0007669"/>
    <property type="project" value="UniProtKB-EC"/>
</dbReference>
<dbReference type="InterPro" id="IPR017968">
    <property type="entry name" value="Acylphosphatase_CS"/>
</dbReference>
<dbReference type="InterPro" id="IPR004421">
    <property type="entry name" value="Carbamoyltransferase_HypF"/>
</dbReference>